<dbReference type="Proteomes" id="UP000321764">
    <property type="component" value="Unassembled WGS sequence"/>
</dbReference>
<dbReference type="SUPFAM" id="SSF56784">
    <property type="entry name" value="HAD-like"/>
    <property type="match status" value="1"/>
</dbReference>
<dbReference type="NCBIfam" id="TIGR01484">
    <property type="entry name" value="HAD-SF-IIB"/>
    <property type="match status" value="1"/>
</dbReference>
<dbReference type="GO" id="GO:0005829">
    <property type="term" value="C:cytosol"/>
    <property type="evidence" value="ECO:0007669"/>
    <property type="project" value="TreeGrafter"/>
</dbReference>
<dbReference type="GO" id="GO:0000287">
    <property type="term" value="F:magnesium ion binding"/>
    <property type="evidence" value="ECO:0007669"/>
    <property type="project" value="UniProtKB-ARBA"/>
</dbReference>
<keyword evidence="2" id="KW-1185">Reference proteome</keyword>
<dbReference type="AlphaFoldDB" id="A0A5C8Z9R1"/>
<gene>
    <name evidence="1" type="ORF">FME95_08115</name>
</gene>
<keyword evidence="1" id="KW-0378">Hydrolase</keyword>
<dbReference type="OrthoDB" id="5498330at2"/>
<organism evidence="1 2">
    <name type="scientific">Reinekea thalattae</name>
    <dbReference type="NCBI Taxonomy" id="2593301"/>
    <lineage>
        <taxon>Bacteria</taxon>
        <taxon>Pseudomonadati</taxon>
        <taxon>Pseudomonadota</taxon>
        <taxon>Gammaproteobacteria</taxon>
        <taxon>Oceanospirillales</taxon>
        <taxon>Saccharospirillaceae</taxon>
        <taxon>Reinekea</taxon>
    </lineage>
</organism>
<dbReference type="GO" id="GO:0016791">
    <property type="term" value="F:phosphatase activity"/>
    <property type="evidence" value="ECO:0007669"/>
    <property type="project" value="TreeGrafter"/>
</dbReference>
<dbReference type="Gene3D" id="3.40.50.1000">
    <property type="entry name" value="HAD superfamily/HAD-like"/>
    <property type="match status" value="1"/>
</dbReference>
<evidence type="ECO:0000313" key="2">
    <source>
        <dbReference type="Proteomes" id="UP000321764"/>
    </source>
</evidence>
<dbReference type="InterPro" id="IPR023214">
    <property type="entry name" value="HAD_sf"/>
</dbReference>
<proteinExistence type="predicted"/>
<dbReference type="InterPro" id="IPR036412">
    <property type="entry name" value="HAD-like_sf"/>
</dbReference>
<dbReference type="PANTHER" id="PTHR10000">
    <property type="entry name" value="PHOSPHOSERINE PHOSPHATASE"/>
    <property type="match status" value="1"/>
</dbReference>
<dbReference type="Gene3D" id="3.30.1240.10">
    <property type="match status" value="1"/>
</dbReference>
<accession>A0A5C8Z9R1</accession>
<protein>
    <submittedName>
        <fullName evidence="1">HAD-IIB family hydrolase</fullName>
    </submittedName>
</protein>
<dbReference type="PROSITE" id="PS01229">
    <property type="entry name" value="COF_2"/>
    <property type="match status" value="1"/>
</dbReference>
<comment type="caution">
    <text evidence="1">The sequence shown here is derived from an EMBL/GenBank/DDBJ whole genome shotgun (WGS) entry which is preliminary data.</text>
</comment>
<dbReference type="InterPro" id="IPR006379">
    <property type="entry name" value="HAD-SF_hydro_IIB"/>
</dbReference>
<evidence type="ECO:0000313" key="1">
    <source>
        <dbReference type="EMBL" id="TXR54487.1"/>
    </source>
</evidence>
<sequence>MSSHHCLAAKDKRTAHLNELLVFDLDGTLLNEHEQLSPVTQKALDQLDRLGINWTVATGRMPHGAREALPNLVFKHPQAYKNGVLLWDLNEDTVFSKIPMSQQDAIEVCQRLYAKDIKPWVNTIDHEDNIGAVITGITSDKEKQWSDYLSSQGIRVQQQSDYSTLPEHVLNIFAATNNPAVLDMSEELAHLDGVAVFAGPDMYHAGGYWLDIHHSSGTKGDAVQLIKKQLGADKTICFGDSDNDISMFELADECYAMGQGLDELKAIATATIGSNSEDGIAHFLAQRYGFDL</sequence>
<name>A0A5C8Z9R1_9GAMM</name>
<dbReference type="Pfam" id="PF08282">
    <property type="entry name" value="Hydrolase_3"/>
    <property type="match status" value="1"/>
</dbReference>
<dbReference type="PANTHER" id="PTHR10000:SF8">
    <property type="entry name" value="HAD SUPERFAMILY HYDROLASE-LIKE, TYPE 3"/>
    <property type="match status" value="1"/>
</dbReference>
<dbReference type="PROSITE" id="PS01228">
    <property type="entry name" value="COF_1"/>
    <property type="match status" value="1"/>
</dbReference>
<reference evidence="1 2" key="1">
    <citation type="submission" date="2019-07" db="EMBL/GenBank/DDBJ databases">
        <title>Reinekea sp. strain SSH23 genome sequencing and assembly.</title>
        <authorList>
            <person name="Kim I."/>
        </authorList>
    </citation>
    <scope>NUCLEOTIDE SEQUENCE [LARGE SCALE GENOMIC DNA]</scope>
    <source>
        <strain evidence="1 2">SSH23</strain>
    </source>
</reference>
<dbReference type="EMBL" id="VKAD01000001">
    <property type="protein sequence ID" value="TXR54487.1"/>
    <property type="molecule type" value="Genomic_DNA"/>
</dbReference>